<dbReference type="InterPro" id="IPR036388">
    <property type="entry name" value="WH-like_DNA-bd_sf"/>
</dbReference>
<dbReference type="InterPro" id="IPR052509">
    <property type="entry name" value="Metal_resp_DNA-bind_regulator"/>
</dbReference>
<dbReference type="Pfam" id="PF03551">
    <property type="entry name" value="PadR"/>
    <property type="match status" value="1"/>
</dbReference>
<dbReference type="AlphaFoldDB" id="A0A7W5UZN1"/>
<proteinExistence type="predicted"/>
<keyword evidence="2" id="KW-0238">DNA-binding</keyword>
<feature type="domain" description="Transcription regulator PadR N-terminal" evidence="1">
    <location>
        <begin position="15"/>
        <end position="86"/>
    </location>
</feature>
<dbReference type="InterPro" id="IPR005149">
    <property type="entry name" value="Tscrpt_reg_PadR_N"/>
</dbReference>
<name>A0A7W5UZN1_9ACTN</name>
<dbReference type="GO" id="GO:0003677">
    <property type="term" value="F:DNA binding"/>
    <property type="evidence" value="ECO:0007669"/>
    <property type="project" value="UniProtKB-KW"/>
</dbReference>
<dbReference type="PANTHER" id="PTHR33169">
    <property type="entry name" value="PADR-FAMILY TRANSCRIPTIONAL REGULATOR"/>
    <property type="match status" value="1"/>
</dbReference>
<dbReference type="PANTHER" id="PTHR33169:SF13">
    <property type="entry name" value="PADR-FAMILY TRANSCRIPTIONAL REGULATOR"/>
    <property type="match status" value="1"/>
</dbReference>
<evidence type="ECO:0000313" key="3">
    <source>
        <dbReference type="Proteomes" id="UP000579945"/>
    </source>
</evidence>
<dbReference type="GeneID" id="95388388"/>
<organism evidence="2 3">
    <name type="scientific">Nonomuraea dietziae</name>
    <dbReference type="NCBI Taxonomy" id="65515"/>
    <lineage>
        <taxon>Bacteria</taxon>
        <taxon>Bacillati</taxon>
        <taxon>Actinomycetota</taxon>
        <taxon>Actinomycetes</taxon>
        <taxon>Streptosporangiales</taxon>
        <taxon>Streptosporangiaceae</taxon>
        <taxon>Nonomuraea</taxon>
    </lineage>
</organism>
<dbReference type="InterPro" id="IPR036390">
    <property type="entry name" value="WH_DNA-bd_sf"/>
</dbReference>
<dbReference type="EMBL" id="JACIBV010000001">
    <property type="protein sequence ID" value="MBB3725999.1"/>
    <property type="molecule type" value="Genomic_DNA"/>
</dbReference>
<dbReference type="Gene3D" id="1.10.10.10">
    <property type="entry name" value="Winged helix-like DNA-binding domain superfamily/Winged helix DNA-binding domain"/>
    <property type="match status" value="1"/>
</dbReference>
<accession>A0A7W5UZN1</accession>
<evidence type="ECO:0000259" key="1">
    <source>
        <dbReference type="Pfam" id="PF03551"/>
    </source>
</evidence>
<evidence type="ECO:0000313" key="2">
    <source>
        <dbReference type="EMBL" id="MBB3725999.1"/>
    </source>
</evidence>
<gene>
    <name evidence="2" type="ORF">FHR33_001859</name>
</gene>
<protein>
    <submittedName>
        <fullName evidence="2">DNA-binding PadR family transcriptional regulator</fullName>
    </submittedName>
</protein>
<comment type="caution">
    <text evidence="2">The sequence shown here is derived from an EMBL/GenBank/DDBJ whole genome shotgun (WGS) entry which is preliminary data.</text>
</comment>
<dbReference type="RefSeq" id="WP_183645510.1">
    <property type="nucleotide sequence ID" value="NZ_BAAAXX010000074.1"/>
</dbReference>
<sequence length="110" mass="12118">MPRRSTEVSEPMYFVLAALLDGPLHGHAIVGKVTELSRQRVRPSISTLYGILERLTAQGILAVDREEVVQGRNRRYFRITDSGKALAAAEAERMHHAAGLVRARPDLGTA</sequence>
<dbReference type="Proteomes" id="UP000579945">
    <property type="component" value="Unassembled WGS sequence"/>
</dbReference>
<reference evidence="2 3" key="1">
    <citation type="submission" date="2020-08" db="EMBL/GenBank/DDBJ databases">
        <title>Sequencing the genomes of 1000 actinobacteria strains.</title>
        <authorList>
            <person name="Klenk H.-P."/>
        </authorList>
    </citation>
    <scope>NUCLEOTIDE SEQUENCE [LARGE SCALE GENOMIC DNA]</scope>
    <source>
        <strain evidence="2 3">DSM 44320</strain>
    </source>
</reference>
<dbReference type="SUPFAM" id="SSF46785">
    <property type="entry name" value="Winged helix' DNA-binding domain"/>
    <property type="match status" value="1"/>
</dbReference>
<keyword evidence="3" id="KW-1185">Reference proteome</keyword>